<accession>A0A9N9GJ91</accession>
<protein>
    <submittedName>
        <fullName evidence="2">9385_t:CDS:1</fullName>
    </submittedName>
</protein>
<dbReference type="AlphaFoldDB" id="A0A9N9GJ91"/>
<keyword evidence="1" id="KW-0732">Signal</keyword>
<gene>
    <name evidence="2" type="ORF">PBRASI_LOCUS8244</name>
</gene>
<proteinExistence type="predicted"/>
<dbReference type="EMBL" id="CAJVPI010001429">
    <property type="protein sequence ID" value="CAG8612379.1"/>
    <property type="molecule type" value="Genomic_DNA"/>
</dbReference>
<feature type="signal peptide" evidence="1">
    <location>
        <begin position="1"/>
        <end position="20"/>
    </location>
</feature>
<name>A0A9N9GJ91_9GLOM</name>
<evidence type="ECO:0000256" key="1">
    <source>
        <dbReference type="SAM" id="SignalP"/>
    </source>
</evidence>
<dbReference type="OrthoDB" id="2380413at2759"/>
<feature type="chain" id="PRO_5040233971" evidence="1">
    <location>
        <begin position="21"/>
        <end position="124"/>
    </location>
</feature>
<keyword evidence="3" id="KW-1185">Reference proteome</keyword>
<reference evidence="2" key="1">
    <citation type="submission" date="2021-06" db="EMBL/GenBank/DDBJ databases">
        <authorList>
            <person name="Kallberg Y."/>
            <person name="Tangrot J."/>
            <person name="Rosling A."/>
        </authorList>
    </citation>
    <scope>NUCLEOTIDE SEQUENCE</scope>
    <source>
        <strain evidence="2">BR232B</strain>
    </source>
</reference>
<evidence type="ECO:0000313" key="3">
    <source>
        <dbReference type="Proteomes" id="UP000789739"/>
    </source>
</evidence>
<dbReference type="Proteomes" id="UP000789739">
    <property type="component" value="Unassembled WGS sequence"/>
</dbReference>
<sequence>MKFTHIIILSLLLLAVFTVAKRIPSHEVLPTPVLVHAVKNNPNKYIVENIWYGNGYEDDDKVTAILKCESPVVVNATSQPTVFGTRRVFFELTVPDGVGTVVCRRGIFDIDSFRFWVISFEPTK</sequence>
<organism evidence="2 3">
    <name type="scientific">Paraglomus brasilianum</name>
    <dbReference type="NCBI Taxonomy" id="144538"/>
    <lineage>
        <taxon>Eukaryota</taxon>
        <taxon>Fungi</taxon>
        <taxon>Fungi incertae sedis</taxon>
        <taxon>Mucoromycota</taxon>
        <taxon>Glomeromycotina</taxon>
        <taxon>Glomeromycetes</taxon>
        <taxon>Paraglomerales</taxon>
        <taxon>Paraglomeraceae</taxon>
        <taxon>Paraglomus</taxon>
    </lineage>
</organism>
<evidence type="ECO:0000313" key="2">
    <source>
        <dbReference type="EMBL" id="CAG8612379.1"/>
    </source>
</evidence>
<comment type="caution">
    <text evidence="2">The sequence shown here is derived from an EMBL/GenBank/DDBJ whole genome shotgun (WGS) entry which is preliminary data.</text>
</comment>